<sequence length="106" mass="11904">MEWFFNIETYAYLSFGETSATLKLESSYMISNLSIECAKDANGFFSSVVFLMSLIGIFFNRSLLNGSLCILYPVDMNRVAKGMVNKSVSRSFPMKSGLKQAMIQPQ</sequence>
<organism evidence="1 2">
    <name type="scientific">Siminovitchia thermophila</name>
    <dbReference type="NCBI Taxonomy" id="1245522"/>
    <lineage>
        <taxon>Bacteria</taxon>
        <taxon>Bacillati</taxon>
        <taxon>Bacillota</taxon>
        <taxon>Bacilli</taxon>
        <taxon>Bacillales</taxon>
        <taxon>Bacillaceae</taxon>
        <taxon>Siminovitchia</taxon>
    </lineage>
</organism>
<dbReference type="Proteomes" id="UP000823485">
    <property type="component" value="Unassembled WGS sequence"/>
</dbReference>
<keyword evidence="2" id="KW-1185">Reference proteome</keyword>
<name>A0ABS2R6X7_9BACI</name>
<dbReference type="EMBL" id="JAFBFH010000008">
    <property type="protein sequence ID" value="MBM7714643.1"/>
    <property type="molecule type" value="Genomic_DNA"/>
</dbReference>
<reference evidence="1 2" key="1">
    <citation type="submission" date="2021-01" db="EMBL/GenBank/DDBJ databases">
        <title>Genomic Encyclopedia of Type Strains, Phase IV (KMG-IV): sequencing the most valuable type-strain genomes for metagenomic binning, comparative biology and taxonomic classification.</title>
        <authorList>
            <person name="Goeker M."/>
        </authorList>
    </citation>
    <scope>NUCLEOTIDE SEQUENCE [LARGE SCALE GENOMIC DNA]</scope>
    <source>
        <strain evidence="1 2">DSM 105453</strain>
    </source>
</reference>
<accession>A0ABS2R6X7</accession>
<evidence type="ECO:0000313" key="2">
    <source>
        <dbReference type="Proteomes" id="UP000823485"/>
    </source>
</evidence>
<protein>
    <submittedName>
        <fullName evidence="1">Uncharacterized protein</fullName>
    </submittedName>
</protein>
<evidence type="ECO:0000313" key="1">
    <source>
        <dbReference type="EMBL" id="MBM7714643.1"/>
    </source>
</evidence>
<gene>
    <name evidence="1" type="ORF">JOC94_001615</name>
</gene>
<comment type="caution">
    <text evidence="1">The sequence shown here is derived from an EMBL/GenBank/DDBJ whole genome shotgun (WGS) entry which is preliminary data.</text>
</comment>
<proteinExistence type="predicted"/>